<protein>
    <submittedName>
        <fullName evidence="2">Uncharacterized protein</fullName>
    </submittedName>
</protein>
<feature type="non-terminal residue" evidence="2">
    <location>
        <position position="1"/>
    </location>
</feature>
<keyword evidence="3" id="KW-1185">Reference proteome</keyword>
<evidence type="ECO:0000313" key="3">
    <source>
        <dbReference type="Proteomes" id="UP000796761"/>
    </source>
</evidence>
<dbReference type="Proteomes" id="UP000796761">
    <property type="component" value="Unassembled WGS sequence"/>
</dbReference>
<organism evidence="2 3">
    <name type="scientific">Zosterops borbonicus</name>
    <dbReference type="NCBI Taxonomy" id="364589"/>
    <lineage>
        <taxon>Eukaryota</taxon>
        <taxon>Metazoa</taxon>
        <taxon>Chordata</taxon>
        <taxon>Craniata</taxon>
        <taxon>Vertebrata</taxon>
        <taxon>Euteleostomi</taxon>
        <taxon>Archelosauria</taxon>
        <taxon>Archosauria</taxon>
        <taxon>Dinosauria</taxon>
        <taxon>Saurischia</taxon>
        <taxon>Theropoda</taxon>
        <taxon>Coelurosauria</taxon>
        <taxon>Aves</taxon>
        <taxon>Neognathae</taxon>
        <taxon>Neoaves</taxon>
        <taxon>Telluraves</taxon>
        <taxon>Australaves</taxon>
        <taxon>Passeriformes</taxon>
        <taxon>Sylvioidea</taxon>
        <taxon>Zosteropidae</taxon>
        <taxon>Zosterops</taxon>
    </lineage>
</organism>
<sequence>EAFLHLPSNINIDVDDIRQENGRKKAPGLGSPVKMPLPTNRASLPNCQSCHTSLH</sequence>
<dbReference type="AlphaFoldDB" id="A0A8K1LL29"/>
<feature type="compositionally biased region" description="Polar residues" evidence="1">
    <location>
        <begin position="40"/>
        <end position="55"/>
    </location>
</feature>
<feature type="non-terminal residue" evidence="2">
    <location>
        <position position="55"/>
    </location>
</feature>
<proteinExistence type="predicted"/>
<reference evidence="2" key="1">
    <citation type="submission" date="2019-04" db="EMBL/GenBank/DDBJ databases">
        <title>Genome assembly of Zosterops borbonicus 15179.</title>
        <authorList>
            <person name="Leroy T."/>
            <person name="Anselmetti Y."/>
            <person name="Tilak M.-K."/>
            <person name="Nabholz B."/>
        </authorList>
    </citation>
    <scope>NUCLEOTIDE SEQUENCE</scope>
    <source>
        <strain evidence="2">HGM_15179</strain>
        <tissue evidence="2">Muscle</tissue>
    </source>
</reference>
<feature type="region of interest" description="Disordered" evidence="1">
    <location>
        <begin position="15"/>
        <end position="55"/>
    </location>
</feature>
<accession>A0A8K1LL29</accession>
<comment type="caution">
    <text evidence="2">The sequence shown here is derived from an EMBL/GenBank/DDBJ whole genome shotgun (WGS) entry which is preliminary data.</text>
</comment>
<evidence type="ECO:0000313" key="2">
    <source>
        <dbReference type="EMBL" id="TRZ17596.1"/>
    </source>
</evidence>
<gene>
    <name evidence="2" type="ORF">HGM15179_009512</name>
</gene>
<dbReference type="EMBL" id="SWJQ01000258">
    <property type="protein sequence ID" value="TRZ17596.1"/>
    <property type="molecule type" value="Genomic_DNA"/>
</dbReference>
<evidence type="ECO:0000256" key="1">
    <source>
        <dbReference type="SAM" id="MobiDB-lite"/>
    </source>
</evidence>
<name>A0A8K1LL29_9PASS</name>